<evidence type="ECO:0000313" key="4">
    <source>
        <dbReference type="Proteomes" id="UP000199504"/>
    </source>
</evidence>
<dbReference type="Proteomes" id="UP000199504">
    <property type="component" value="Unassembled WGS sequence"/>
</dbReference>
<organism evidence="3 4">
    <name type="scientific">Micromonospora mirobrigensis</name>
    <dbReference type="NCBI Taxonomy" id="262898"/>
    <lineage>
        <taxon>Bacteria</taxon>
        <taxon>Bacillati</taxon>
        <taxon>Actinomycetota</taxon>
        <taxon>Actinomycetes</taxon>
        <taxon>Micromonosporales</taxon>
        <taxon>Micromonosporaceae</taxon>
        <taxon>Micromonospora</taxon>
    </lineage>
</organism>
<feature type="compositionally biased region" description="Pro residues" evidence="1">
    <location>
        <begin position="45"/>
        <end position="57"/>
    </location>
</feature>
<feature type="compositionally biased region" description="Low complexity" evidence="1">
    <location>
        <begin position="28"/>
        <end position="44"/>
    </location>
</feature>
<protein>
    <submittedName>
        <fullName evidence="3">Uncharacterized protein</fullName>
    </submittedName>
</protein>
<feature type="signal peptide" evidence="2">
    <location>
        <begin position="1"/>
        <end position="31"/>
    </location>
</feature>
<dbReference type="PROSITE" id="PS51257">
    <property type="entry name" value="PROKAR_LIPOPROTEIN"/>
    <property type="match status" value="1"/>
</dbReference>
<accession>A0A1C4TXH8</accession>
<evidence type="ECO:0000313" key="3">
    <source>
        <dbReference type="EMBL" id="SCE64153.1"/>
    </source>
</evidence>
<evidence type="ECO:0000256" key="1">
    <source>
        <dbReference type="SAM" id="MobiDB-lite"/>
    </source>
</evidence>
<keyword evidence="4" id="KW-1185">Reference proteome</keyword>
<dbReference type="EMBL" id="FMCX01000001">
    <property type="protein sequence ID" value="SCE64153.1"/>
    <property type="molecule type" value="Genomic_DNA"/>
</dbReference>
<keyword evidence="2" id="KW-0732">Signal</keyword>
<sequence length="136" mass="13755">MSPRRPTAMTSIRTVALVASTLLLVTACASGGDPPPSGSGSAATPVPPTNTPTPPAAAPTGSADPDRRGDLVRGYRSLTGTVDRSGRWVLLRAEDTTWALLGPPTADLVDGRTVTVSGVAAQVPPGCAADRALTLR</sequence>
<proteinExistence type="predicted"/>
<dbReference type="Pfam" id="PF19135">
    <property type="entry name" value="DUF5818"/>
    <property type="match status" value="1"/>
</dbReference>
<dbReference type="AlphaFoldDB" id="A0A1C4TXH8"/>
<dbReference type="InterPro" id="IPR043856">
    <property type="entry name" value="DUF5818"/>
</dbReference>
<gene>
    <name evidence="3" type="ORF">GA0070564_10138</name>
</gene>
<feature type="region of interest" description="Disordered" evidence="1">
    <location>
        <begin position="28"/>
        <end position="71"/>
    </location>
</feature>
<dbReference type="STRING" id="262898.GA0070564_10138"/>
<name>A0A1C4TXH8_9ACTN</name>
<reference evidence="4" key="1">
    <citation type="submission" date="2016-06" db="EMBL/GenBank/DDBJ databases">
        <authorList>
            <person name="Varghese N."/>
            <person name="Submissions Spin"/>
        </authorList>
    </citation>
    <scope>NUCLEOTIDE SEQUENCE [LARGE SCALE GENOMIC DNA]</scope>
    <source>
        <strain evidence="4">DSM 44830</strain>
    </source>
</reference>
<dbReference type="RefSeq" id="WP_141714670.1">
    <property type="nucleotide sequence ID" value="NZ_FMCX01000001.1"/>
</dbReference>
<feature type="chain" id="PRO_5039361154" evidence="2">
    <location>
        <begin position="32"/>
        <end position="136"/>
    </location>
</feature>
<evidence type="ECO:0000256" key="2">
    <source>
        <dbReference type="SAM" id="SignalP"/>
    </source>
</evidence>